<evidence type="ECO:0000256" key="1">
    <source>
        <dbReference type="ARBA" id="ARBA00004162"/>
    </source>
</evidence>
<keyword evidence="3" id="KW-0611">Plant defense</keyword>
<keyword evidence="9" id="KW-1185">Reference proteome</keyword>
<evidence type="ECO:0000256" key="2">
    <source>
        <dbReference type="ARBA" id="ARBA00022475"/>
    </source>
</evidence>
<keyword evidence="2" id="KW-1003">Cell membrane</keyword>
<dbReference type="EMBL" id="JAYWIO010000001">
    <property type="protein sequence ID" value="KAK7292240.1"/>
    <property type="molecule type" value="Genomic_DNA"/>
</dbReference>
<dbReference type="CDD" id="cd06464">
    <property type="entry name" value="ACD_sHsps-like"/>
    <property type="match status" value="1"/>
</dbReference>
<comment type="similarity">
    <text evidence="4 5">Belongs to the small heat shock protein (HSP20) family.</text>
</comment>
<evidence type="ECO:0000313" key="9">
    <source>
        <dbReference type="Proteomes" id="UP001372338"/>
    </source>
</evidence>
<dbReference type="GO" id="GO:0006952">
    <property type="term" value="P:defense response"/>
    <property type="evidence" value="ECO:0007669"/>
    <property type="project" value="UniProtKB-KW"/>
</dbReference>
<name>A0AAN9J4R6_CROPI</name>
<evidence type="ECO:0000256" key="6">
    <source>
        <dbReference type="SAM" id="MobiDB-lite"/>
    </source>
</evidence>
<comment type="subcellular location">
    <subcellularLocation>
        <location evidence="1">Cell membrane</location>
        <topology evidence="1">Single-pass membrane protein</topology>
    </subcellularLocation>
</comment>
<reference evidence="8 9" key="1">
    <citation type="submission" date="2024-01" db="EMBL/GenBank/DDBJ databases">
        <title>The genomes of 5 underutilized Papilionoideae crops provide insights into root nodulation and disease resistanc.</title>
        <authorList>
            <person name="Yuan L."/>
        </authorList>
    </citation>
    <scope>NUCLEOTIDE SEQUENCE [LARGE SCALE GENOMIC DNA]</scope>
    <source>
        <strain evidence="8">ZHUSHIDOU_FW_LH</strain>
        <tissue evidence="8">Leaf</tissue>
    </source>
</reference>
<protein>
    <recommendedName>
        <fullName evidence="7">SHSP domain-containing protein</fullName>
    </recommendedName>
</protein>
<dbReference type="AlphaFoldDB" id="A0AAN9J4R6"/>
<dbReference type="Gene3D" id="2.60.40.790">
    <property type="match status" value="1"/>
</dbReference>
<dbReference type="GO" id="GO:0034605">
    <property type="term" value="P:cellular response to heat"/>
    <property type="evidence" value="ECO:0007669"/>
    <property type="project" value="TreeGrafter"/>
</dbReference>
<comment type="caution">
    <text evidence="8">The sequence shown here is derived from an EMBL/GenBank/DDBJ whole genome shotgun (WGS) entry which is preliminary data.</text>
</comment>
<evidence type="ECO:0000259" key="7">
    <source>
        <dbReference type="PROSITE" id="PS01031"/>
    </source>
</evidence>
<sequence length="256" mass="28789">MATASTTRVGVRTTSRTPVVEEFIPNSGWAEDPSGHYLLVDLPEFRKEEVNLQVDSSGNVIVRGERKVNERKSVHFKLTYPVPEDSDADKITGKFDAGILYVTVPKRISKENKESEIQEASNGNAGRAEENQSQELNAGNEVRGPSQHDSLRENEEKRKENAHLGVEENQSQKLNAGNEVRDPNQHDSLRENEGRRNENSRVGEFSEQLIRKWEQEPMLRNAMEVLRKNKGIVITAVIAFSLGILVSRKFQLSSAP</sequence>
<dbReference type="PROSITE" id="PS01031">
    <property type="entry name" value="SHSP"/>
    <property type="match status" value="1"/>
</dbReference>
<evidence type="ECO:0000256" key="3">
    <source>
        <dbReference type="ARBA" id="ARBA00022821"/>
    </source>
</evidence>
<evidence type="ECO:0000313" key="8">
    <source>
        <dbReference type="EMBL" id="KAK7292240.1"/>
    </source>
</evidence>
<accession>A0AAN9J4R6</accession>
<dbReference type="GO" id="GO:0005886">
    <property type="term" value="C:plasma membrane"/>
    <property type="evidence" value="ECO:0007669"/>
    <property type="project" value="UniProtKB-SubCell"/>
</dbReference>
<dbReference type="PANTHER" id="PTHR43670:SF130">
    <property type="entry name" value="INACTIVE PROTEIN RESTRICTED TEV MOVEMENT 2-LIKE"/>
    <property type="match status" value="1"/>
</dbReference>
<gene>
    <name evidence="8" type="ORF">RIF29_08017</name>
</gene>
<feature type="domain" description="SHSP" evidence="7">
    <location>
        <begin position="18"/>
        <end position="120"/>
    </location>
</feature>
<dbReference type="SUPFAM" id="SSF49764">
    <property type="entry name" value="HSP20-like chaperones"/>
    <property type="match status" value="1"/>
</dbReference>
<dbReference type="Proteomes" id="UP001372338">
    <property type="component" value="Unassembled WGS sequence"/>
</dbReference>
<dbReference type="InterPro" id="IPR002068">
    <property type="entry name" value="A-crystallin/Hsp20_dom"/>
</dbReference>
<organism evidence="8 9">
    <name type="scientific">Crotalaria pallida</name>
    <name type="common">Smooth rattlebox</name>
    <name type="synonym">Crotalaria striata</name>
    <dbReference type="NCBI Taxonomy" id="3830"/>
    <lineage>
        <taxon>Eukaryota</taxon>
        <taxon>Viridiplantae</taxon>
        <taxon>Streptophyta</taxon>
        <taxon>Embryophyta</taxon>
        <taxon>Tracheophyta</taxon>
        <taxon>Spermatophyta</taxon>
        <taxon>Magnoliopsida</taxon>
        <taxon>eudicotyledons</taxon>
        <taxon>Gunneridae</taxon>
        <taxon>Pentapetalae</taxon>
        <taxon>rosids</taxon>
        <taxon>fabids</taxon>
        <taxon>Fabales</taxon>
        <taxon>Fabaceae</taxon>
        <taxon>Papilionoideae</taxon>
        <taxon>50 kb inversion clade</taxon>
        <taxon>genistoids sensu lato</taxon>
        <taxon>core genistoids</taxon>
        <taxon>Crotalarieae</taxon>
        <taxon>Crotalaria</taxon>
    </lineage>
</organism>
<dbReference type="PANTHER" id="PTHR43670">
    <property type="entry name" value="HEAT SHOCK PROTEIN 26"/>
    <property type="match status" value="1"/>
</dbReference>
<proteinExistence type="inferred from homology"/>
<keyword evidence="2" id="KW-0472">Membrane</keyword>
<feature type="region of interest" description="Disordered" evidence="6">
    <location>
        <begin position="112"/>
        <end position="204"/>
    </location>
</feature>
<feature type="compositionally biased region" description="Basic and acidic residues" evidence="6">
    <location>
        <begin position="179"/>
        <end position="201"/>
    </location>
</feature>
<evidence type="ECO:0000256" key="5">
    <source>
        <dbReference type="RuleBase" id="RU003616"/>
    </source>
</evidence>
<feature type="compositionally biased region" description="Basic and acidic residues" evidence="6">
    <location>
        <begin position="149"/>
        <end position="166"/>
    </location>
</feature>
<evidence type="ECO:0000256" key="4">
    <source>
        <dbReference type="PROSITE-ProRule" id="PRU00285"/>
    </source>
</evidence>
<dbReference type="Pfam" id="PF00011">
    <property type="entry name" value="HSP20"/>
    <property type="match status" value="1"/>
</dbReference>
<dbReference type="InterPro" id="IPR008978">
    <property type="entry name" value="HSP20-like_chaperone"/>
</dbReference>